<evidence type="ECO:0000256" key="4">
    <source>
        <dbReference type="ARBA" id="ARBA00023235"/>
    </source>
</evidence>
<evidence type="ECO:0000313" key="6">
    <source>
        <dbReference type="EMBL" id="AIF21747.1"/>
    </source>
</evidence>
<dbReference type="EMBL" id="KF901196">
    <property type="protein sequence ID" value="AIF21747.1"/>
    <property type="molecule type" value="Genomic_DNA"/>
</dbReference>
<evidence type="ECO:0000256" key="1">
    <source>
        <dbReference type="ARBA" id="ARBA00004953"/>
    </source>
</evidence>
<keyword evidence="3" id="KW-0169">Cobalamin biosynthesis</keyword>
<dbReference type="Pfam" id="PF02570">
    <property type="entry name" value="CbiC"/>
    <property type="match status" value="1"/>
</dbReference>
<comment type="similarity">
    <text evidence="2">Belongs to the CobH/CbiC family.</text>
</comment>
<dbReference type="InterPro" id="IPR003722">
    <property type="entry name" value="Cbl_synth_CobH/CbiC"/>
</dbReference>
<gene>
    <name evidence="6" type="primary">cbiC</name>
    <name evidence="6" type="synonym">cobH</name>
</gene>
<accession>A0A075I4P1</accession>
<organism evidence="6">
    <name type="scientific">uncultured marine thaumarchaeote SAT1000_06_A02</name>
    <dbReference type="NCBI Taxonomy" id="1456359"/>
    <lineage>
        <taxon>Archaea</taxon>
        <taxon>Nitrososphaerota</taxon>
        <taxon>environmental samples</taxon>
    </lineage>
</organism>
<dbReference type="EC" id="5.4.99.61" evidence="6"/>
<dbReference type="SUPFAM" id="SSF63965">
    <property type="entry name" value="Precorrin-8X methylmutase CbiC/CobH"/>
    <property type="match status" value="1"/>
</dbReference>
<comment type="pathway">
    <text evidence="1">Cofactor biosynthesis; adenosylcobalamin biosynthesis.</text>
</comment>
<name>A0A075I4P1_9ARCH</name>
<reference evidence="6" key="1">
    <citation type="journal article" date="2014" name="Genome Biol. Evol.">
        <title>Pangenome evidence for extensive interdomain horizontal transfer affecting lineage core and shell genes in uncultured planktonic thaumarchaeota and euryarchaeota.</title>
        <authorList>
            <person name="Deschamps P."/>
            <person name="Zivanovic Y."/>
            <person name="Moreira D."/>
            <person name="Rodriguez-Valera F."/>
            <person name="Lopez-Garcia P."/>
        </authorList>
    </citation>
    <scope>NUCLEOTIDE SEQUENCE</scope>
</reference>
<sequence>MQTRKGQNIEDQSMQVIDNEVGPHSYDELEWPIVRRMIHSTADFDFAGKNKIIFHKDAISSGMSALKNGCSIICDVNGLVGLLNKQNPKDFGNEVICNISDSSVIEAAKKMARRGQRYLCVLFPLK</sequence>
<evidence type="ECO:0000256" key="3">
    <source>
        <dbReference type="ARBA" id="ARBA00022573"/>
    </source>
</evidence>
<dbReference type="GO" id="GO:0016993">
    <property type="term" value="F:precorrin-8X methylmutase activity"/>
    <property type="evidence" value="ECO:0007669"/>
    <property type="project" value="UniProtKB-EC"/>
</dbReference>
<dbReference type="GO" id="GO:0009236">
    <property type="term" value="P:cobalamin biosynthetic process"/>
    <property type="evidence" value="ECO:0007669"/>
    <property type="project" value="UniProtKB-UniPathway"/>
</dbReference>
<protein>
    <submittedName>
        <fullName evidence="6">Precorrin-8X methylmutase (CobH, cbiC)</fullName>
        <ecNumber evidence="6">5.4.99.61</ecNumber>
    </submittedName>
</protein>
<evidence type="ECO:0000256" key="2">
    <source>
        <dbReference type="ARBA" id="ARBA00009774"/>
    </source>
</evidence>
<keyword evidence="4 6" id="KW-0413">Isomerase</keyword>
<evidence type="ECO:0000259" key="5">
    <source>
        <dbReference type="Pfam" id="PF02570"/>
    </source>
</evidence>
<dbReference type="AlphaFoldDB" id="A0A075I4P1"/>
<dbReference type="Gene3D" id="3.40.50.10230">
    <property type="entry name" value="Cobalamin biosynthesis CobH/CbiC, precorrin-8X methylmutase"/>
    <property type="match status" value="1"/>
</dbReference>
<dbReference type="UniPathway" id="UPA00148"/>
<proteinExistence type="inferred from homology"/>
<dbReference type="PANTHER" id="PTHR43588:SF1">
    <property type="entry name" value="COBALT-PRECORRIN-8 METHYLMUTASE"/>
    <property type="match status" value="1"/>
</dbReference>
<feature type="domain" description="Cobalamin biosynthesis precorrin-8X methylmutase CobH/CbiC" evidence="5">
    <location>
        <begin position="9"/>
        <end position="111"/>
    </location>
</feature>
<dbReference type="PANTHER" id="PTHR43588">
    <property type="entry name" value="COBALT-PRECORRIN-8 METHYLMUTASE"/>
    <property type="match status" value="1"/>
</dbReference>
<dbReference type="InterPro" id="IPR036588">
    <property type="entry name" value="CobH/CbiC_sf"/>
</dbReference>